<comment type="similarity">
    <text evidence="3">Belongs to the ketopantoate reductase family.</text>
</comment>
<organism evidence="13 14">
    <name type="scientific">Polynucleobacter duraquae</name>
    <dbReference type="NCBI Taxonomy" id="1835254"/>
    <lineage>
        <taxon>Bacteria</taxon>
        <taxon>Pseudomonadati</taxon>
        <taxon>Pseudomonadota</taxon>
        <taxon>Betaproteobacteria</taxon>
        <taxon>Burkholderiales</taxon>
        <taxon>Burkholderiaceae</taxon>
        <taxon>Polynucleobacter</taxon>
    </lineage>
</organism>
<proteinExistence type="inferred from homology"/>
<evidence type="ECO:0000313" key="14">
    <source>
        <dbReference type="Proteomes" id="UP000061135"/>
    </source>
</evidence>
<dbReference type="PATRIC" id="fig|576611.7.peg.196"/>
<dbReference type="GO" id="GO:0008677">
    <property type="term" value="F:2-dehydropantoate 2-reductase activity"/>
    <property type="evidence" value="ECO:0007669"/>
    <property type="project" value="UniProtKB-EC"/>
</dbReference>
<reference evidence="13 14" key="1">
    <citation type="submission" date="2014-03" db="EMBL/GenBank/DDBJ databases">
        <title>Genome of Polynucleobacter strain MWH-MoK4.</title>
        <authorList>
            <person name="Hahn M.W."/>
        </authorList>
    </citation>
    <scope>NUCLEOTIDE SEQUENCE [LARGE SCALE GENOMIC DNA]</scope>
    <source>
        <strain evidence="13 14">MWH-MoK4</strain>
    </source>
</reference>
<dbReference type="InterPro" id="IPR013332">
    <property type="entry name" value="KPR_N"/>
</dbReference>
<dbReference type="EMBL" id="CP007501">
    <property type="protein sequence ID" value="AKD24528.1"/>
    <property type="molecule type" value="Genomic_DNA"/>
</dbReference>
<dbReference type="FunFam" id="3.40.50.720:FF:000307">
    <property type="entry name" value="2-dehydropantoate 2-reductase"/>
    <property type="match status" value="1"/>
</dbReference>
<evidence type="ECO:0000259" key="12">
    <source>
        <dbReference type="Pfam" id="PF08546"/>
    </source>
</evidence>
<feature type="domain" description="Ketopantoate reductase N-terminal" evidence="11">
    <location>
        <begin position="6"/>
        <end position="173"/>
    </location>
</feature>
<dbReference type="UniPathway" id="UPA00028">
    <property type="reaction ID" value="UER00004"/>
</dbReference>
<keyword evidence="7" id="KW-0521">NADP</keyword>
<dbReference type="NCBIfam" id="NF005089">
    <property type="entry name" value="PRK06522.1-4"/>
    <property type="match status" value="1"/>
</dbReference>
<dbReference type="Gene3D" id="3.40.50.720">
    <property type="entry name" value="NAD(P)-binding Rossmann-like Domain"/>
    <property type="match status" value="1"/>
</dbReference>
<accession>A0A0E3V0E6</accession>
<dbReference type="PANTHER" id="PTHR21708:SF45">
    <property type="entry name" value="2-DEHYDROPANTOATE 2-REDUCTASE"/>
    <property type="match status" value="1"/>
</dbReference>
<dbReference type="SUPFAM" id="SSF51735">
    <property type="entry name" value="NAD(P)-binding Rossmann-fold domains"/>
    <property type="match status" value="1"/>
</dbReference>
<dbReference type="InterPro" id="IPR008927">
    <property type="entry name" value="6-PGluconate_DH-like_C_sf"/>
</dbReference>
<keyword evidence="14" id="KW-1185">Reference proteome</keyword>
<dbReference type="PANTHER" id="PTHR21708">
    <property type="entry name" value="PROBABLE 2-DEHYDROPANTOATE 2-REDUCTASE"/>
    <property type="match status" value="1"/>
</dbReference>
<keyword evidence="8 13" id="KW-0560">Oxidoreductase</keyword>
<comment type="function">
    <text evidence="1">Catalyzes the NADPH-dependent reduction of ketopantoate into pantoic acid.</text>
</comment>
<dbReference type="STRING" id="1835254.CL55_00001950"/>
<dbReference type="InterPro" id="IPR036291">
    <property type="entry name" value="NAD(P)-bd_dom_sf"/>
</dbReference>
<dbReference type="Pfam" id="PF08546">
    <property type="entry name" value="ApbA_C"/>
    <property type="match status" value="1"/>
</dbReference>
<keyword evidence="6" id="KW-0566">Pantothenate biosynthesis</keyword>
<evidence type="ECO:0000256" key="5">
    <source>
        <dbReference type="ARBA" id="ARBA00019465"/>
    </source>
</evidence>
<dbReference type="Gene3D" id="1.10.1040.10">
    <property type="entry name" value="N-(1-d-carboxylethyl)-l-norvaline Dehydrogenase, domain 2"/>
    <property type="match status" value="1"/>
</dbReference>
<dbReference type="RefSeq" id="WP_046329484.1">
    <property type="nucleotide sequence ID" value="NZ_CP007501.1"/>
</dbReference>
<dbReference type="Proteomes" id="UP000061135">
    <property type="component" value="Chromosome"/>
</dbReference>
<dbReference type="AlphaFoldDB" id="A0A0E3V0E6"/>
<dbReference type="FunFam" id="1.10.1040.10:FF:000017">
    <property type="entry name" value="2-dehydropantoate 2-reductase"/>
    <property type="match status" value="1"/>
</dbReference>
<feature type="domain" description="Ketopantoate reductase C-terminal" evidence="12">
    <location>
        <begin position="199"/>
        <end position="318"/>
    </location>
</feature>
<comment type="catalytic activity">
    <reaction evidence="10">
        <text>(R)-pantoate + NADP(+) = 2-dehydropantoate + NADPH + H(+)</text>
        <dbReference type="Rhea" id="RHEA:16233"/>
        <dbReference type="ChEBI" id="CHEBI:11561"/>
        <dbReference type="ChEBI" id="CHEBI:15378"/>
        <dbReference type="ChEBI" id="CHEBI:15980"/>
        <dbReference type="ChEBI" id="CHEBI:57783"/>
        <dbReference type="ChEBI" id="CHEBI:58349"/>
        <dbReference type="EC" id="1.1.1.169"/>
    </reaction>
</comment>
<evidence type="ECO:0000256" key="9">
    <source>
        <dbReference type="ARBA" id="ARBA00032024"/>
    </source>
</evidence>
<evidence type="ECO:0000256" key="4">
    <source>
        <dbReference type="ARBA" id="ARBA00013014"/>
    </source>
</evidence>
<evidence type="ECO:0000256" key="6">
    <source>
        <dbReference type="ARBA" id="ARBA00022655"/>
    </source>
</evidence>
<name>A0A0E3V0E6_9BURK</name>
<dbReference type="InterPro" id="IPR051402">
    <property type="entry name" value="KPR-Related"/>
</dbReference>
<dbReference type="SUPFAM" id="SSF48179">
    <property type="entry name" value="6-phosphogluconate dehydrogenase C-terminal domain-like"/>
    <property type="match status" value="1"/>
</dbReference>
<evidence type="ECO:0000256" key="10">
    <source>
        <dbReference type="ARBA" id="ARBA00048793"/>
    </source>
</evidence>
<evidence type="ECO:0000256" key="2">
    <source>
        <dbReference type="ARBA" id="ARBA00004994"/>
    </source>
</evidence>
<evidence type="ECO:0000259" key="11">
    <source>
        <dbReference type="Pfam" id="PF02558"/>
    </source>
</evidence>
<dbReference type="InterPro" id="IPR013328">
    <property type="entry name" value="6PGD_dom2"/>
</dbReference>
<dbReference type="EC" id="1.1.1.169" evidence="4"/>
<dbReference type="Pfam" id="PF02558">
    <property type="entry name" value="ApbA"/>
    <property type="match status" value="1"/>
</dbReference>
<gene>
    <name evidence="13" type="ORF">CL55_00001950</name>
</gene>
<protein>
    <recommendedName>
        <fullName evidence="5">2-dehydropantoate 2-reductase</fullName>
        <ecNumber evidence="4">1.1.1.169</ecNumber>
    </recommendedName>
    <alternativeName>
        <fullName evidence="9">Ketopantoate reductase</fullName>
    </alternativeName>
</protein>
<comment type="pathway">
    <text evidence="2">Cofactor biosynthesis; (R)-pantothenate biosynthesis; (R)-pantoate from 3-methyl-2-oxobutanoate: step 2/2.</text>
</comment>
<sequence>MKICVIGGGGAIGGYLAVMLARAGNDVTVVARGATLAAIKERGLALIMDDQPEPLVAQVKAVEKIRDAETPDVVILAVKAHQVEPVIEDLAAIMGPETILIPMQNGIPWWYFQKLGGDYQDHSVETVDAGGVAKNAINPNNIIGCVVYPATFTQAPGVIRHVEGNRFPLGELDGNQTERIQKVSEMMSAAGFKSPILEDIRSEIWLKLWGNMTFNPISSLTHGTLEGICQYPLTKELARNMMAEAQTIAEKLGVTFRVDIERRIAGAEKVGKHKTSMLQDLEAGRSLEIDALLGSVIELGQITKIPTPCLNTVFALTKYLDENVQASKGSLALPSVSGY</sequence>
<dbReference type="KEGG" id="pdq:CL55_00001950"/>
<evidence type="ECO:0000313" key="13">
    <source>
        <dbReference type="EMBL" id="AKD24528.1"/>
    </source>
</evidence>
<evidence type="ECO:0000256" key="7">
    <source>
        <dbReference type="ARBA" id="ARBA00022857"/>
    </source>
</evidence>
<evidence type="ECO:0000256" key="3">
    <source>
        <dbReference type="ARBA" id="ARBA00007870"/>
    </source>
</evidence>
<dbReference type="InterPro" id="IPR013752">
    <property type="entry name" value="KPA_reductase"/>
</dbReference>
<dbReference type="OrthoDB" id="9796561at2"/>
<dbReference type="GO" id="GO:0015940">
    <property type="term" value="P:pantothenate biosynthetic process"/>
    <property type="evidence" value="ECO:0007669"/>
    <property type="project" value="UniProtKB-UniPathway"/>
</dbReference>
<evidence type="ECO:0000256" key="8">
    <source>
        <dbReference type="ARBA" id="ARBA00023002"/>
    </source>
</evidence>
<evidence type="ECO:0000256" key="1">
    <source>
        <dbReference type="ARBA" id="ARBA00002919"/>
    </source>
</evidence>
<dbReference type="HOGENOM" id="CLU_031468_6_1_4"/>
<dbReference type="GO" id="GO:0005737">
    <property type="term" value="C:cytoplasm"/>
    <property type="evidence" value="ECO:0007669"/>
    <property type="project" value="TreeGrafter"/>
</dbReference>